<proteinExistence type="predicted"/>
<dbReference type="Gene3D" id="1.20.1250.20">
    <property type="entry name" value="MFS general substrate transporter like domains"/>
    <property type="match status" value="1"/>
</dbReference>
<feature type="transmembrane region" description="Helical" evidence="5">
    <location>
        <begin position="357"/>
        <end position="377"/>
    </location>
</feature>
<dbReference type="InterPro" id="IPR011701">
    <property type="entry name" value="MFS"/>
</dbReference>
<evidence type="ECO:0000313" key="7">
    <source>
        <dbReference type="Proteomes" id="UP001153321"/>
    </source>
</evidence>
<protein>
    <recommendedName>
        <fullName evidence="8">Inorganic phosphate cotransporter</fullName>
    </recommendedName>
</protein>
<feature type="transmembrane region" description="Helical" evidence="5">
    <location>
        <begin position="421"/>
        <end position="444"/>
    </location>
</feature>
<dbReference type="PANTHER" id="PTHR11662">
    <property type="entry name" value="SOLUTE CARRIER FAMILY 17"/>
    <property type="match status" value="1"/>
</dbReference>
<evidence type="ECO:0000256" key="5">
    <source>
        <dbReference type="SAM" id="Phobius"/>
    </source>
</evidence>
<dbReference type="InterPro" id="IPR050382">
    <property type="entry name" value="MFS_Na/Anion_cotransporter"/>
</dbReference>
<dbReference type="AlphaFoldDB" id="A0A9P0I2W5"/>
<dbReference type="Pfam" id="PF07690">
    <property type="entry name" value="MFS_1"/>
    <property type="match status" value="1"/>
</dbReference>
<feature type="transmembrane region" description="Helical" evidence="5">
    <location>
        <begin position="283"/>
        <end position="303"/>
    </location>
</feature>
<evidence type="ECO:0000256" key="4">
    <source>
        <dbReference type="ARBA" id="ARBA00023136"/>
    </source>
</evidence>
<feature type="transmembrane region" description="Helical" evidence="5">
    <location>
        <begin position="192"/>
        <end position="214"/>
    </location>
</feature>
<evidence type="ECO:0000256" key="2">
    <source>
        <dbReference type="ARBA" id="ARBA00022692"/>
    </source>
</evidence>
<evidence type="ECO:0000256" key="3">
    <source>
        <dbReference type="ARBA" id="ARBA00022989"/>
    </source>
</evidence>
<feature type="transmembrane region" description="Helical" evidence="5">
    <location>
        <begin position="127"/>
        <end position="146"/>
    </location>
</feature>
<evidence type="ECO:0000256" key="1">
    <source>
        <dbReference type="ARBA" id="ARBA00004141"/>
    </source>
</evidence>
<name>A0A9P0I2W5_SPOLI</name>
<evidence type="ECO:0000313" key="6">
    <source>
        <dbReference type="EMBL" id="CAH1637995.1"/>
    </source>
</evidence>
<gene>
    <name evidence="6" type="ORF">SPLIT_LOCUS3353</name>
</gene>
<dbReference type="EMBL" id="LR824548">
    <property type="protein sequence ID" value="CAH1637995.1"/>
    <property type="molecule type" value="Genomic_DNA"/>
</dbReference>
<dbReference type="GO" id="GO:0016020">
    <property type="term" value="C:membrane"/>
    <property type="evidence" value="ECO:0007669"/>
    <property type="project" value="UniProtKB-SubCell"/>
</dbReference>
<dbReference type="GO" id="GO:0022857">
    <property type="term" value="F:transmembrane transporter activity"/>
    <property type="evidence" value="ECO:0007669"/>
    <property type="project" value="InterPro"/>
</dbReference>
<feature type="transmembrane region" description="Helical" evidence="5">
    <location>
        <begin position="54"/>
        <end position="77"/>
    </location>
</feature>
<dbReference type="InterPro" id="IPR036259">
    <property type="entry name" value="MFS_trans_sf"/>
</dbReference>
<feature type="transmembrane region" description="Helical" evidence="5">
    <location>
        <begin position="389"/>
        <end position="409"/>
    </location>
</feature>
<dbReference type="PANTHER" id="PTHR11662:SF280">
    <property type="entry name" value="FI21844P1-RELATED"/>
    <property type="match status" value="1"/>
</dbReference>
<evidence type="ECO:0008006" key="8">
    <source>
        <dbReference type="Google" id="ProtNLM"/>
    </source>
</evidence>
<feature type="transmembrane region" description="Helical" evidence="5">
    <location>
        <begin position="220"/>
        <end position="239"/>
    </location>
</feature>
<sequence>MKYNIYRRQQTFRDSFVYPYKMDVEFLRYQFEDGYYGVITKNGFKIGVRHIQMMYMLASAISMGFIRGSMGVAVLAVIDPTRRDDTYIKIHNWDGKIQGSVLSSFFFGYALMVLPSELYLRRFGGKLQTTVILLINGVLCVAMPTIINKGGWVAACNAMLFMGMTHACFHTVNRSLFEQWMPPNERKIFSCLIYGGVQIGIVTALPISGLLSSAPLGWELVYYALAMLALSMAIISGTLTASSPGDHQAVGDAEMEFIKSTLINYKKKEINRPWREILKSMRFWAVAGAHASSNAIFVFFIVHTPSYLMTYGLSLENSAWYSMFPFIAMAATYTVLSPFIDWVYTIRYIHYIFSASFFRKLINGLGAFGIVMGLTVLPNFPREWSCPAILVVTAILALLGFQFCGFLSTYKDMSENYCGTLMTISCTVSSAVGAAVPFVAGLILGDDMSNVENWRVIMLSLASLHMLSSVIYTTCASNERQHWDHINNHDKHRLGHYNGVMDHHQVPMEEYGHENLGLQRHELDTAL</sequence>
<keyword evidence="4 5" id="KW-0472">Membrane</keyword>
<dbReference type="Proteomes" id="UP001153321">
    <property type="component" value="Chromosome 17"/>
</dbReference>
<feature type="transmembrane region" description="Helical" evidence="5">
    <location>
        <begin position="323"/>
        <end position="345"/>
    </location>
</feature>
<comment type="subcellular location">
    <subcellularLocation>
        <location evidence="1">Membrane</location>
        <topology evidence="1">Multi-pass membrane protein</topology>
    </subcellularLocation>
</comment>
<feature type="transmembrane region" description="Helical" evidence="5">
    <location>
        <begin position="152"/>
        <end position="172"/>
    </location>
</feature>
<feature type="transmembrane region" description="Helical" evidence="5">
    <location>
        <begin position="456"/>
        <end position="475"/>
    </location>
</feature>
<dbReference type="SUPFAM" id="SSF103473">
    <property type="entry name" value="MFS general substrate transporter"/>
    <property type="match status" value="1"/>
</dbReference>
<accession>A0A9P0I2W5</accession>
<keyword evidence="7" id="KW-1185">Reference proteome</keyword>
<feature type="transmembrane region" description="Helical" evidence="5">
    <location>
        <begin position="97"/>
        <end position="115"/>
    </location>
</feature>
<dbReference type="GO" id="GO:0006820">
    <property type="term" value="P:monoatomic anion transport"/>
    <property type="evidence" value="ECO:0007669"/>
    <property type="project" value="TreeGrafter"/>
</dbReference>
<reference evidence="6" key="1">
    <citation type="submission" date="2022-02" db="EMBL/GenBank/DDBJ databases">
        <authorList>
            <person name="King R."/>
        </authorList>
    </citation>
    <scope>NUCLEOTIDE SEQUENCE</scope>
</reference>
<organism evidence="6 7">
    <name type="scientific">Spodoptera littoralis</name>
    <name type="common">Egyptian cotton leafworm</name>
    <dbReference type="NCBI Taxonomy" id="7109"/>
    <lineage>
        <taxon>Eukaryota</taxon>
        <taxon>Metazoa</taxon>
        <taxon>Ecdysozoa</taxon>
        <taxon>Arthropoda</taxon>
        <taxon>Hexapoda</taxon>
        <taxon>Insecta</taxon>
        <taxon>Pterygota</taxon>
        <taxon>Neoptera</taxon>
        <taxon>Endopterygota</taxon>
        <taxon>Lepidoptera</taxon>
        <taxon>Glossata</taxon>
        <taxon>Ditrysia</taxon>
        <taxon>Noctuoidea</taxon>
        <taxon>Noctuidae</taxon>
        <taxon>Amphipyrinae</taxon>
        <taxon>Spodoptera</taxon>
    </lineage>
</organism>
<keyword evidence="3 5" id="KW-1133">Transmembrane helix</keyword>
<keyword evidence="2 5" id="KW-0812">Transmembrane</keyword>